<dbReference type="Proteomes" id="UP000061489">
    <property type="component" value="Chromosome"/>
</dbReference>
<gene>
    <name evidence="2" type="ORF">AU14_00040</name>
</gene>
<dbReference type="KEGG" id="msx:AU14_00040"/>
<feature type="signal peptide" evidence="1">
    <location>
        <begin position="1"/>
        <end position="21"/>
    </location>
</feature>
<evidence type="ECO:0000313" key="3">
    <source>
        <dbReference type="Proteomes" id="UP000061489"/>
    </source>
</evidence>
<protein>
    <recommendedName>
        <fullName evidence="4">CopG family transcriptional regulator</fullName>
    </recommendedName>
</protein>
<evidence type="ECO:0008006" key="4">
    <source>
        <dbReference type="Google" id="ProtNLM"/>
    </source>
</evidence>
<keyword evidence="1" id="KW-0732">Signal</keyword>
<dbReference type="RefSeq" id="WP_041338074.1">
    <property type="nucleotide sequence ID" value="NZ_CP007151.1"/>
</dbReference>
<proteinExistence type="predicted"/>
<evidence type="ECO:0000256" key="1">
    <source>
        <dbReference type="SAM" id="SignalP"/>
    </source>
</evidence>
<dbReference type="AlphaFoldDB" id="W5YFF4"/>
<dbReference type="HOGENOM" id="CLU_112034_3_0_6"/>
<name>W5YFF4_9GAMM</name>
<dbReference type="Pfam" id="PF04214">
    <property type="entry name" value="DUF411"/>
    <property type="match status" value="1"/>
</dbReference>
<dbReference type="EMBL" id="CP007151">
    <property type="protein sequence ID" value="AHI27654.1"/>
    <property type="molecule type" value="Genomic_DNA"/>
</dbReference>
<feature type="chain" id="PRO_5004876515" description="CopG family transcriptional regulator" evidence="1">
    <location>
        <begin position="22"/>
        <end position="170"/>
    </location>
</feature>
<organism evidence="2 3">
    <name type="scientific">Marinobacter similis</name>
    <dbReference type="NCBI Taxonomy" id="1420916"/>
    <lineage>
        <taxon>Bacteria</taxon>
        <taxon>Pseudomonadati</taxon>
        <taxon>Pseudomonadota</taxon>
        <taxon>Gammaproteobacteria</taxon>
        <taxon>Pseudomonadales</taxon>
        <taxon>Marinobacteraceae</taxon>
        <taxon>Marinobacter</taxon>
    </lineage>
</organism>
<reference evidence="2 3" key="1">
    <citation type="journal article" date="2014" name="Genome Announc.">
        <title>Draft Genome Sequences of Marinobacter similis A3d10T and Marinobacter salarius R9SW1T.</title>
        <authorList>
            <person name="Ivanova E.P."/>
            <person name="Ng H.J."/>
            <person name="Webb H.K."/>
            <person name="Feng G."/>
            <person name="Oshima K."/>
            <person name="Hattori M."/>
            <person name="Ohkuma M."/>
            <person name="Sergeev A.F."/>
            <person name="Mikhailov V.V."/>
            <person name="Crawford R.J."/>
            <person name="Sawabe T."/>
        </authorList>
    </citation>
    <scope>NUCLEOTIDE SEQUENCE [LARGE SCALE GENOMIC DNA]</scope>
    <source>
        <strain evidence="2 3">A3d10</strain>
    </source>
</reference>
<accession>W5YFF4</accession>
<dbReference type="OrthoDB" id="14727at2"/>
<keyword evidence="3" id="KW-1185">Reference proteome</keyword>
<sequence>MKTRKLALYTGVAVIALAAGATTLAIQANESAETSPPPASISQAGPAITIYKSPSCGCCEGWVEHLEASGFKTRVIDTDDVSAIKQTHGVPGELASCHTGLIGDLVIEGHVPADDILAYLENPQFNTVGLTVPGMVQGSPGMETGRKDDYQVIAFRANGQQSVFREHSDY</sequence>
<dbReference type="InterPro" id="IPR007332">
    <property type="entry name" value="DUF411"/>
</dbReference>
<evidence type="ECO:0000313" key="2">
    <source>
        <dbReference type="EMBL" id="AHI27654.1"/>
    </source>
</evidence>